<dbReference type="Proteomes" id="UP000772434">
    <property type="component" value="Unassembled WGS sequence"/>
</dbReference>
<dbReference type="OrthoDB" id="3067891at2759"/>
<organism evidence="1 2">
    <name type="scientific">Rhodocollybia butyracea</name>
    <dbReference type="NCBI Taxonomy" id="206335"/>
    <lineage>
        <taxon>Eukaryota</taxon>
        <taxon>Fungi</taxon>
        <taxon>Dikarya</taxon>
        <taxon>Basidiomycota</taxon>
        <taxon>Agaricomycotina</taxon>
        <taxon>Agaricomycetes</taxon>
        <taxon>Agaricomycetidae</taxon>
        <taxon>Agaricales</taxon>
        <taxon>Marasmiineae</taxon>
        <taxon>Omphalotaceae</taxon>
        <taxon>Rhodocollybia</taxon>
    </lineage>
</organism>
<evidence type="ECO:0000313" key="2">
    <source>
        <dbReference type="Proteomes" id="UP000772434"/>
    </source>
</evidence>
<protein>
    <submittedName>
        <fullName evidence="1">Uncharacterized protein</fullName>
    </submittedName>
</protein>
<sequence length="252" mass="28833">MAWNQRAARVFVAHFISLDDNKNYSAELVHKTFRAHLSNLKEQFMMQEPSIRLSPQQKDKDRFECSYLIHFGFQLVDRRVETFLQISLGVASMEDLRKAIYLITAESVSGDETADQDRKQFFITSMGWRSQECSDFLANLSALHLSSRYLGNGKYQRGVFPHSRYFSNRPESVYDRDGARTGLPINWYNPSWLNAHPNRKQAIQPTKAVSLALPGRIVHKAFSSRQDLKGSASGASGTSTIQLERTCVRFRC</sequence>
<dbReference type="EMBL" id="JADNRY010000443">
    <property type="protein sequence ID" value="KAF9053971.1"/>
    <property type="molecule type" value="Genomic_DNA"/>
</dbReference>
<evidence type="ECO:0000313" key="1">
    <source>
        <dbReference type="EMBL" id="KAF9053971.1"/>
    </source>
</evidence>
<proteinExistence type="predicted"/>
<comment type="caution">
    <text evidence="1">The sequence shown here is derived from an EMBL/GenBank/DDBJ whole genome shotgun (WGS) entry which is preliminary data.</text>
</comment>
<accession>A0A9P5TW27</accession>
<gene>
    <name evidence="1" type="ORF">BDP27DRAFT_1433700</name>
</gene>
<dbReference type="AlphaFoldDB" id="A0A9P5TW27"/>
<name>A0A9P5TW27_9AGAR</name>
<keyword evidence="2" id="KW-1185">Reference proteome</keyword>
<reference evidence="1" key="1">
    <citation type="submission" date="2020-11" db="EMBL/GenBank/DDBJ databases">
        <authorList>
            <consortium name="DOE Joint Genome Institute"/>
            <person name="Ahrendt S."/>
            <person name="Riley R."/>
            <person name="Andreopoulos W."/>
            <person name="Labutti K."/>
            <person name="Pangilinan J."/>
            <person name="Ruiz-Duenas F.J."/>
            <person name="Barrasa J.M."/>
            <person name="Sanchez-Garcia M."/>
            <person name="Camarero S."/>
            <person name="Miyauchi S."/>
            <person name="Serrano A."/>
            <person name="Linde D."/>
            <person name="Babiker R."/>
            <person name="Drula E."/>
            <person name="Ayuso-Fernandez I."/>
            <person name="Pacheco R."/>
            <person name="Padilla G."/>
            <person name="Ferreira P."/>
            <person name="Barriuso J."/>
            <person name="Kellner H."/>
            <person name="Castanera R."/>
            <person name="Alfaro M."/>
            <person name="Ramirez L."/>
            <person name="Pisabarro A.G."/>
            <person name="Kuo A."/>
            <person name="Tritt A."/>
            <person name="Lipzen A."/>
            <person name="He G."/>
            <person name="Yan M."/>
            <person name="Ng V."/>
            <person name="Cullen D."/>
            <person name="Martin F."/>
            <person name="Rosso M.-N."/>
            <person name="Henrissat B."/>
            <person name="Hibbett D."/>
            <person name="Martinez A.T."/>
            <person name="Grigoriev I.V."/>
        </authorList>
    </citation>
    <scope>NUCLEOTIDE SEQUENCE</scope>
    <source>
        <strain evidence="1">AH 40177</strain>
    </source>
</reference>